<organism evidence="1 2">
    <name type="scientific">Gardnerella vaginalis</name>
    <dbReference type="NCBI Taxonomy" id="2702"/>
    <lineage>
        <taxon>Bacteria</taxon>
        <taxon>Bacillati</taxon>
        <taxon>Actinomycetota</taxon>
        <taxon>Actinomycetes</taxon>
        <taxon>Bifidobacteriales</taxon>
        <taxon>Bifidobacteriaceae</taxon>
        <taxon>Gardnerella</taxon>
    </lineage>
</organism>
<dbReference type="EMBL" id="JASOME010000083">
    <property type="protein sequence ID" value="MDK7064299.1"/>
    <property type="molecule type" value="Genomic_DNA"/>
</dbReference>
<name>A0AAW6Y782_GARVA</name>
<accession>A0AAW6Y782</accession>
<dbReference type="RefSeq" id="WP_285085466.1">
    <property type="nucleotide sequence ID" value="NZ_JASOME010000083.1"/>
</dbReference>
<evidence type="ECO:0000313" key="1">
    <source>
        <dbReference type="EMBL" id="MDK7064299.1"/>
    </source>
</evidence>
<gene>
    <name evidence="1" type="ORF">QP372_07295</name>
</gene>
<comment type="caution">
    <text evidence="1">The sequence shown here is derived from an EMBL/GenBank/DDBJ whole genome shotgun (WGS) entry which is preliminary data.</text>
</comment>
<sequence length="105" mass="10492">QVDEALRKLQAIKQRILDFYNSLGSGSDDDSDGGSTGANNANANANAVDKSMLSAEVNGALADVANGAGAAGAANGAKGSKGALVDASVIKEFNDALENARRVLA</sequence>
<protein>
    <submittedName>
        <fullName evidence="1">Uncharacterized protein</fullName>
    </submittedName>
</protein>
<evidence type="ECO:0000313" key="2">
    <source>
        <dbReference type="Proteomes" id="UP001237784"/>
    </source>
</evidence>
<reference evidence="1" key="1">
    <citation type="submission" date="2023-05" db="EMBL/GenBank/DDBJ databases">
        <title>Cataloging the Phylogenetic Diversity of Human Bladder Bacteria.</title>
        <authorList>
            <person name="Du J."/>
        </authorList>
    </citation>
    <scope>NUCLEOTIDE SEQUENCE</scope>
    <source>
        <strain evidence="1">UMB6789</strain>
    </source>
</reference>
<proteinExistence type="predicted"/>
<feature type="non-terminal residue" evidence="1">
    <location>
        <position position="105"/>
    </location>
</feature>
<feature type="non-terminal residue" evidence="1">
    <location>
        <position position="1"/>
    </location>
</feature>
<dbReference type="AlphaFoldDB" id="A0AAW6Y782"/>
<dbReference type="Proteomes" id="UP001237784">
    <property type="component" value="Unassembled WGS sequence"/>
</dbReference>